<organism evidence="2 3">
    <name type="scientific">Kribbella albertanoniae</name>
    <dbReference type="NCBI Taxonomy" id="1266829"/>
    <lineage>
        <taxon>Bacteria</taxon>
        <taxon>Bacillati</taxon>
        <taxon>Actinomycetota</taxon>
        <taxon>Actinomycetes</taxon>
        <taxon>Propionibacteriales</taxon>
        <taxon>Kribbellaceae</taxon>
        <taxon>Kribbella</taxon>
    </lineage>
</organism>
<gene>
    <name evidence="2" type="ORF">E1261_10150</name>
</gene>
<feature type="region of interest" description="Disordered" evidence="1">
    <location>
        <begin position="107"/>
        <end position="147"/>
    </location>
</feature>
<keyword evidence="3" id="KW-1185">Reference proteome</keyword>
<accession>A0A4R4Q9F6</accession>
<feature type="region of interest" description="Disordered" evidence="1">
    <location>
        <begin position="1"/>
        <end position="30"/>
    </location>
</feature>
<evidence type="ECO:0000313" key="3">
    <source>
        <dbReference type="Proteomes" id="UP000295075"/>
    </source>
</evidence>
<evidence type="ECO:0000256" key="1">
    <source>
        <dbReference type="SAM" id="MobiDB-lite"/>
    </source>
</evidence>
<dbReference type="AlphaFoldDB" id="A0A4R4Q9F6"/>
<dbReference type="Proteomes" id="UP000295075">
    <property type="component" value="Unassembled WGS sequence"/>
</dbReference>
<proteinExistence type="predicted"/>
<name>A0A4R4Q9F6_9ACTN</name>
<evidence type="ECO:0000313" key="2">
    <source>
        <dbReference type="EMBL" id="TDC31709.1"/>
    </source>
</evidence>
<dbReference type="EMBL" id="SMKA01000030">
    <property type="protein sequence ID" value="TDC31709.1"/>
    <property type="molecule type" value="Genomic_DNA"/>
</dbReference>
<protein>
    <submittedName>
        <fullName evidence="2">Uncharacterized protein</fullName>
    </submittedName>
</protein>
<dbReference type="RefSeq" id="WP_132405157.1">
    <property type="nucleotide sequence ID" value="NZ_SMKA01000030.1"/>
</dbReference>
<feature type="compositionally biased region" description="Pro residues" evidence="1">
    <location>
        <begin position="1"/>
        <end position="10"/>
    </location>
</feature>
<comment type="caution">
    <text evidence="2">The sequence shown here is derived from an EMBL/GenBank/DDBJ whole genome shotgun (WGS) entry which is preliminary data.</text>
</comment>
<reference evidence="2 3" key="1">
    <citation type="submission" date="2019-03" db="EMBL/GenBank/DDBJ databases">
        <title>Draft genome sequences of novel Actinobacteria.</title>
        <authorList>
            <person name="Sahin N."/>
            <person name="Ay H."/>
            <person name="Saygin H."/>
        </authorList>
    </citation>
    <scope>NUCLEOTIDE SEQUENCE [LARGE SCALE GENOMIC DNA]</scope>
    <source>
        <strain evidence="2 3">JCM 30547</strain>
    </source>
</reference>
<sequence>MQVTVGPPPCLSGAFTGRQGRWAEKGRSTAGSIAWERSQIHGSEDVAKREDLGPESPSAFISCVVQAHISDLGKHRVSAGDVYLVVEQLDSRAGDCAVAASEFTDRCSPGPHAREPLRDLPQNKQMAGHPEMTSHSFSLWSLGDSNP</sequence>
<feature type="compositionally biased region" description="Polar residues" evidence="1">
    <location>
        <begin position="133"/>
        <end position="147"/>
    </location>
</feature>